<keyword evidence="1" id="KW-0472">Membrane</keyword>
<accession>A0A914DQG2</accession>
<protein>
    <submittedName>
        <fullName evidence="3">Uncharacterized protein</fullName>
    </submittedName>
</protein>
<name>A0A914DQG2_9BILA</name>
<sequence length="76" mass="8501">MSEQTHKSMLMLINALLIENIVTLICIIIPIVIGFTYEKFDPSLTAAGIKRICLTMPSISNPISDMIKLTCVKSYR</sequence>
<dbReference type="WBParaSite" id="ACRNAN_scaffold361.g20919.t1">
    <property type="protein sequence ID" value="ACRNAN_scaffold361.g20919.t1"/>
    <property type="gene ID" value="ACRNAN_scaffold361.g20919"/>
</dbReference>
<evidence type="ECO:0000313" key="2">
    <source>
        <dbReference type="Proteomes" id="UP000887540"/>
    </source>
</evidence>
<organism evidence="2 3">
    <name type="scientific">Acrobeloides nanus</name>
    <dbReference type="NCBI Taxonomy" id="290746"/>
    <lineage>
        <taxon>Eukaryota</taxon>
        <taxon>Metazoa</taxon>
        <taxon>Ecdysozoa</taxon>
        <taxon>Nematoda</taxon>
        <taxon>Chromadorea</taxon>
        <taxon>Rhabditida</taxon>
        <taxon>Tylenchina</taxon>
        <taxon>Cephalobomorpha</taxon>
        <taxon>Cephaloboidea</taxon>
        <taxon>Cephalobidae</taxon>
        <taxon>Acrobeloides</taxon>
    </lineage>
</organism>
<keyword evidence="2" id="KW-1185">Reference proteome</keyword>
<keyword evidence="1" id="KW-1133">Transmembrane helix</keyword>
<proteinExistence type="predicted"/>
<reference evidence="3" key="1">
    <citation type="submission" date="2022-11" db="UniProtKB">
        <authorList>
            <consortium name="WormBaseParasite"/>
        </authorList>
    </citation>
    <scope>IDENTIFICATION</scope>
</reference>
<evidence type="ECO:0000256" key="1">
    <source>
        <dbReference type="SAM" id="Phobius"/>
    </source>
</evidence>
<dbReference type="Proteomes" id="UP000887540">
    <property type="component" value="Unplaced"/>
</dbReference>
<dbReference type="AlphaFoldDB" id="A0A914DQG2"/>
<keyword evidence="1" id="KW-0812">Transmembrane</keyword>
<evidence type="ECO:0000313" key="3">
    <source>
        <dbReference type="WBParaSite" id="ACRNAN_scaffold361.g20919.t1"/>
    </source>
</evidence>
<feature type="transmembrane region" description="Helical" evidence="1">
    <location>
        <begin position="12"/>
        <end position="35"/>
    </location>
</feature>